<dbReference type="Proteomes" id="UP000019149">
    <property type="component" value="Unassembled WGS sequence"/>
</dbReference>
<protein>
    <submittedName>
        <fullName evidence="1">Uncharacterized protein</fullName>
    </submittedName>
</protein>
<keyword evidence="2" id="KW-1185">Reference proteome</keyword>
<sequence>MICSIFAFYITKIAETLRRIRCIFDYIIFKEDFIPYHRFNTTNQIIPLTILIRFSSFKKEMDLGKIAQLLHRCVLRQSKEPYRHFLWYYSLLPIASAEKSAFLPLVFPVLSVMAWMKNEWFYGNKVNNGIGCLKKPRRLKLWQNQTSTNPVHSLPICCKEGQENLCNKKFNRKKHEQNLDYDFYF</sequence>
<gene>
    <name evidence="1" type="ORF">EGR_04523</name>
</gene>
<dbReference type="EMBL" id="APAU02000028">
    <property type="protein sequence ID" value="EUB60690.1"/>
    <property type="molecule type" value="Genomic_DNA"/>
</dbReference>
<organism evidence="1 2">
    <name type="scientific">Echinococcus granulosus</name>
    <name type="common">Hydatid tapeworm</name>
    <dbReference type="NCBI Taxonomy" id="6210"/>
    <lineage>
        <taxon>Eukaryota</taxon>
        <taxon>Metazoa</taxon>
        <taxon>Spiralia</taxon>
        <taxon>Lophotrochozoa</taxon>
        <taxon>Platyhelminthes</taxon>
        <taxon>Cestoda</taxon>
        <taxon>Eucestoda</taxon>
        <taxon>Cyclophyllidea</taxon>
        <taxon>Taeniidae</taxon>
        <taxon>Echinococcus</taxon>
        <taxon>Echinococcus granulosus group</taxon>
    </lineage>
</organism>
<dbReference type="CTD" id="36340238"/>
<proteinExistence type="predicted"/>
<evidence type="ECO:0000313" key="2">
    <source>
        <dbReference type="Proteomes" id="UP000019149"/>
    </source>
</evidence>
<dbReference type="KEGG" id="egl:EGR_04523"/>
<comment type="caution">
    <text evidence="1">The sequence shown here is derived from an EMBL/GenBank/DDBJ whole genome shotgun (WGS) entry which is preliminary data.</text>
</comment>
<dbReference type="AlphaFoldDB" id="W6UGP4"/>
<dbReference type="GeneID" id="36340238"/>
<dbReference type="RefSeq" id="XP_024351886.1">
    <property type="nucleotide sequence ID" value="XM_024493772.1"/>
</dbReference>
<name>W6UGP4_ECHGR</name>
<reference evidence="1 2" key="1">
    <citation type="journal article" date="2013" name="Nat. Genet.">
        <title>The genome of the hydatid tapeworm Echinococcus granulosus.</title>
        <authorList>
            <person name="Zheng H."/>
            <person name="Zhang W."/>
            <person name="Zhang L."/>
            <person name="Zhang Z."/>
            <person name="Li J."/>
            <person name="Lu G."/>
            <person name="Zhu Y."/>
            <person name="Wang Y."/>
            <person name="Huang Y."/>
            <person name="Liu J."/>
            <person name="Kang H."/>
            <person name="Chen J."/>
            <person name="Wang L."/>
            <person name="Chen A."/>
            <person name="Yu S."/>
            <person name="Gao Z."/>
            <person name="Jin L."/>
            <person name="Gu W."/>
            <person name="Wang Z."/>
            <person name="Zhao L."/>
            <person name="Shi B."/>
            <person name="Wen H."/>
            <person name="Lin R."/>
            <person name="Jones M.K."/>
            <person name="Brejova B."/>
            <person name="Vinar T."/>
            <person name="Zhao G."/>
            <person name="McManus D.P."/>
            <person name="Chen Z."/>
            <person name="Zhou Y."/>
            <person name="Wang S."/>
        </authorList>
    </citation>
    <scope>NUCLEOTIDE SEQUENCE [LARGE SCALE GENOMIC DNA]</scope>
</reference>
<evidence type="ECO:0000313" key="1">
    <source>
        <dbReference type="EMBL" id="EUB60690.1"/>
    </source>
</evidence>
<accession>W6UGP4</accession>